<evidence type="ECO:0000313" key="3">
    <source>
        <dbReference type="Proteomes" id="UP000468735"/>
    </source>
</evidence>
<reference evidence="2 3" key="1">
    <citation type="submission" date="2019-09" db="EMBL/GenBank/DDBJ databases">
        <title>Actinomadura physcomitrii sp. nov., a novel actinomycete isolated from moss [Physcomitrium sphaericum (Ludw) Fuernr].</title>
        <authorList>
            <person name="Zhuang X."/>
            <person name="Liu C."/>
        </authorList>
    </citation>
    <scope>NUCLEOTIDE SEQUENCE [LARGE SCALE GENOMIC DNA]</scope>
    <source>
        <strain evidence="2 3">HMC1</strain>
    </source>
</reference>
<protein>
    <recommendedName>
        <fullName evidence="4">Carbohydrate-binding protein</fullName>
    </recommendedName>
</protein>
<gene>
    <name evidence="2" type="ORF">F8566_38805</name>
</gene>
<dbReference type="RefSeq" id="WP_151567306.1">
    <property type="nucleotide sequence ID" value="NZ_WBMT01000022.1"/>
</dbReference>
<evidence type="ECO:0000313" key="2">
    <source>
        <dbReference type="EMBL" id="KAB2342492.1"/>
    </source>
</evidence>
<dbReference type="OrthoDB" id="5177340at2"/>
<accession>A0A6H9YL38</accession>
<dbReference type="SUPFAM" id="SSF89372">
    <property type="entry name" value="Fucose-specific lectin"/>
    <property type="match status" value="1"/>
</dbReference>
<evidence type="ECO:0000256" key="1">
    <source>
        <dbReference type="SAM" id="SignalP"/>
    </source>
</evidence>
<dbReference type="AlphaFoldDB" id="A0A6H9YL38"/>
<keyword evidence="1" id="KW-0732">Signal</keyword>
<name>A0A6H9YL38_9ACTN</name>
<proteinExistence type="predicted"/>
<dbReference type="Proteomes" id="UP000468735">
    <property type="component" value="Unassembled WGS sequence"/>
</dbReference>
<comment type="caution">
    <text evidence="2">The sequence shown here is derived from an EMBL/GenBank/DDBJ whole genome shotgun (WGS) entry which is preliminary data.</text>
</comment>
<evidence type="ECO:0008006" key="4">
    <source>
        <dbReference type="Google" id="ProtNLM"/>
    </source>
</evidence>
<dbReference type="EMBL" id="WBMT01000022">
    <property type="protein sequence ID" value="KAB2342492.1"/>
    <property type="molecule type" value="Genomic_DNA"/>
</dbReference>
<feature type="signal peptide" evidence="1">
    <location>
        <begin position="1"/>
        <end position="25"/>
    </location>
</feature>
<feature type="chain" id="PRO_5026302663" description="Carbohydrate-binding protein" evidence="1">
    <location>
        <begin position="26"/>
        <end position="388"/>
    </location>
</feature>
<sequence>MRIVTVFTGMLMAATVVGSVSPAHAEDVWRPAPLNWTWPDRNLRDVEPVGANEAWAAGGQGKVYVGIPGDLGRPPITLLDIGAKPLLQQWTGTSWKSHSPPGISGEGEITDVEAVTSDNVWASGFVGYRNRTAYLAHWDGAKWSQVTSPSTLVSAEMWADAKGLWLRDRTALHRFAGGTWTRHSLGGRHINFVQQTANGDLHVFNEDKISHWNGSSWTTFERLPGDVHHSPDHYYAATAEGMWAVSRTGSDDSLPIVHRWTGTAWEAVPVPDAYRGTWYHSIYDLEGPVIQFRKQNSTIHHQLRWNGTSWDELSKPATSIPANPVVAGDGTYWAAGNSTLYRLEGTTWTAVQVPIAGYLKVAPIPGSRHLFAWGESQNGDLSATTNAP</sequence>
<organism evidence="2 3">
    <name type="scientific">Actinomadura rudentiformis</name>
    <dbReference type="NCBI Taxonomy" id="359158"/>
    <lineage>
        <taxon>Bacteria</taxon>
        <taxon>Bacillati</taxon>
        <taxon>Actinomycetota</taxon>
        <taxon>Actinomycetes</taxon>
        <taxon>Streptosporangiales</taxon>
        <taxon>Thermomonosporaceae</taxon>
        <taxon>Actinomadura</taxon>
    </lineage>
</organism>
<keyword evidence="3" id="KW-1185">Reference proteome</keyword>